<dbReference type="PANTHER" id="PTHR34566">
    <property type="entry name" value="ALTERED INHERITANCE OF MITOCHONDRIA PROTEIN"/>
    <property type="match status" value="1"/>
</dbReference>
<protein>
    <recommendedName>
        <fullName evidence="2">DUF8204 domain-containing protein</fullName>
    </recommendedName>
</protein>
<feature type="region of interest" description="Disordered" evidence="1">
    <location>
        <begin position="99"/>
        <end position="133"/>
    </location>
</feature>
<evidence type="ECO:0000256" key="1">
    <source>
        <dbReference type="SAM" id="MobiDB-lite"/>
    </source>
</evidence>
<sequence>MEDHKKHSCCFGISLYTQEMRLQGRDPICFGLQTAPSSVSELPAQGPQDPPTSAEGPWAKHICVGCSMWQSAFAASSAKHAAQLPHCEGVEVLLVREPADSPGEASNSESSKHHEGTQNAHQAGLYQQHGASDAEDKEPFWARVWARAEKNLEHMQAQLNNEGLVKFKEAPESVEQLQERLASAASQNAERLLSGAELVASNAYSMLLKPWMDRWTDRWNGDSRDSRK</sequence>
<accession>A0A7S3QKF3</accession>
<proteinExistence type="predicted"/>
<dbReference type="EMBL" id="HBIP01000170">
    <property type="protein sequence ID" value="CAE0485047.1"/>
    <property type="molecule type" value="Transcribed_RNA"/>
</dbReference>
<evidence type="ECO:0000313" key="3">
    <source>
        <dbReference type="EMBL" id="CAE0485047.1"/>
    </source>
</evidence>
<name>A0A7S3QKF3_DUNTE</name>
<reference evidence="3" key="1">
    <citation type="submission" date="2021-01" db="EMBL/GenBank/DDBJ databases">
        <authorList>
            <person name="Corre E."/>
            <person name="Pelletier E."/>
            <person name="Niang G."/>
            <person name="Scheremetjew M."/>
            <person name="Finn R."/>
            <person name="Kale V."/>
            <person name="Holt S."/>
            <person name="Cochrane G."/>
            <person name="Meng A."/>
            <person name="Brown T."/>
            <person name="Cohen L."/>
        </authorList>
    </citation>
    <scope>NUCLEOTIDE SEQUENCE</scope>
    <source>
        <strain evidence="3">CCMP1320</strain>
    </source>
</reference>
<dbReference type="AlphaFoldDB" id="A0A7S3QKF3"/>
<dbReference type="PANTHER" id="PTHR34566:SF2">
    <property type="entry name" value="ALTERED INHERITANCE OF MITOCHONDRIA PROTEIN"/>
    <property type="match status" value="1"/>
</dbReference>
<gene>
    <name evidence="3" type="ORF">DTER00134_LOCUS86</name>
</gene>
<feature type="domain" description="DUF8204" evidence="2">
    <location>
        <begin position="7"/>
        <end position="93"/>
    </location>
</feature>
<organism evidence="3">
    <name type="scientific">Dunaliella tertiolecta</name>
    <name type="common">Green alga</name>
    <dbReference type="NCBI Taxonomy" id="3047"/>
    <lineage>
        <taxon>Eukaryota</taxon>
        <taxon>Viridiplantae</taxon>
        <taxon>Chlorophyta</taxon>
        <taxon>core chlorophytes</taxon>
        <taxon>Chlorophyceae</taxon>
        <taxon>CS clade</taxon>
        <taxon>Chlamydomonadales</taxon>
        <taxon>Dunaliellaceae</taxon>
        <taxon>Dunaliella</taxon>
    </lineage>
</organism>
<dbReference type="Pfam" id="PF26631">
    <property type="entry name" value="DUF8204"/>
    <property type="match status" value="1"/>
</dbReference>
<evidence type="ECO:0000259" key="2">
    <source>
        <dbReference type="Pfam" id="PF26631"/>
    </source>
</evidence>
<dbReference type="InterPro" id="IPR058517">
    <property type="entry name" value="DUF8204"/>
</dbReference>